<name>A0A840ZEL4_9HYPH</name>
<keyword evidence="2" id="KW-1185">Reference proteome</keyword>
<organism evidence="1 2">
    <name type="scientific">Methylorubrum rhodinum</name>
    <dbReference type="NCBI Taxonomy" id="29428"/>
    <lineage>
        <taxon>Bacteria</taxon>
        <taxon>Pseudomonadati</taxon>
        <taxon>Pseudomonadota</taxon>
        <taxon>Alphaproteobacteria</taxon>
        <taxon>Hyphomicrobiales</taxon>
        <taxon>Methylobacteriaceae</taxon>
        <taxon>Methylorubrum</taxon>
    </lineage>
</organism>
<proteinExistence type="predicted"/>
<protein>
    <recommendedName>
        <fullName evidence="3">DUF4926 domain-containing protein</fullName>
    </recommendedName>
</protein>
<evidence type="ECO:0000313" key="1">
    <source>
        <dbReference type="EMBL" id="MBB5755664.1"/>
    </source>
</evidence>
<evidence type="ECO:0000313" key="2">
    <source>
        <dbReference type="Proteomes" id="UP000583454"/>
    </source>
</evidence>
<gene>
    <name evidence="1" type="ORF">HNR00_000353</name>
</gene>
<dbReference type="Proteomes" id="UP000583454">
    <property type="component" value="Unassembled WGS sequence"/>
</dbReference>
<dbReference type="AlphaFoldDB" id="A0A840ZEL4"/>
<sequence>MSVEVVHQWRADRPEAALRELDDVRVLVAVTTMDGDTVPAGTEGTVVAVWGGGEAYEVEFPEPMGALATVAAGDVVFTGRPVP</sequence>
<reference evidence="1 2" key="1">
    <citation type="submission" date="2020-08" db="EMBL/GenBank/DDBJ databases">
        <title>Genomic Encyclopedia of Type Strains, Phase IV (KMG-IV): sequencing the most valuable type-strain genomes for metagenomic binning, comparative biology and taxonomic classification.</title>
        <authorList>
            <person name="Goeker M."/>
        </authorList>
    </citation>
    <scope>NUCLEOTIDE SEQUENCE [LARGE SCALE GENOMIC DNA]</scope>
    <source>
        <strain evidence="1 2">DSM 2163</strain>
    </source>
</reference>
<evidence type="ECO:0008006" key="3">
    <source>
        <dbReference type="Google" id="ProtNLM"/>
    </source>
</evidence>
<dbReference type="EMBL" id="JACHOP010000001">
    <property type="protein sequence ID" value="MBB5755664.1"/>
    <property type="molecule type" value="Genomic_DNA"/>
</dbReference>
<accession>A0A840ZEL4</accession>
<comment type="caution">
    <text evidence="1">The sequence shown here is derived from an EMBL/GenBank/DDBJ whole genome shotgun (WGS) entry which is preliminary data.</text>
</comment>